<dbReference type="SUPFAM" id="SSF56801">
    <property type="entry name" value="Acetyl-CoA synthetase-like"/>
    <property type="match status" value="1"/>
</dbReference>
<dbReference type="InterPro" id="IPR042099">
    <property type="entry name" value="ANL_N_sf"/>
</dbReference>
<dbReference type="InterPro" id="IPR025110">
    <property type="entry name" value="AMP-bd_C"/>
</dbReference>
<name>A0A6G1SAJ5_9ACAR</name>
<keyword evidence="3" id="KW-0436">Ligase</keyword>
<organism evidence="3">
    <name type="scientific">Aceria tosichella</name>
    <name type="common">wheat curl mite</name>
    <dbReference type="NCBI Taxonomy" id="561515"/>
    <lineage>
        <taxon>Eukaryota</taxon>
        <taxon>Metazoa</taxon>
        <taxon>Ecdysozoa</taxon>
        <taxon>Arthropoda</taxon>
        <taxon>Chelicerata</taxon>
        <taxon>Arachnida</taxon>
        <taxon>Acari</taxon>
        <taxon>Acariformes</taxon>
        <taxon>Trombidiformes</taxon>
        <taxon>Prostigmata</taxon>
        <taxon>Eupodina</taxon>
        <taxon>Eriophyoidea</taxon>
        <taxon>Eriophyidae</taxon>
        <taxon>Eriophyinae</taxon>
        <taxon>Aceriini</taxon>
        <taxon>Aceria</taxon>
    </lineage>
</organism>
<evidence type="ECO:0000259" key="1">
    <source>
        <dbReference type="Pfam" id="PF00501"/>
    </source>
</evidence>
<evidence type="ECO:0000259" key="2">
    <source>
        <dbReference type="Pfam" id="PF13193"/>
    </source>
</evidence>
<sequence length="554" mass="61389">MSKILKSAFQYKGPISENLTDFIRIGLRKNAEHTLVIDAASGRRWTGAILETHITRIAEYLRKECQLQKGDICTIYNEPNDQSVILMLAIISAGGTSNFLSNKYRPRDILDTSKRLGSHFLISTQALLENLKCHLSGENDECSITKVLSIDGVYNGYGTSFGPIGHLLLCDQASSDSSLKATLTLDDLAAEVDPSQLAVVQFSGGTTGKPKPIPRTHKNLCHLVASVDHEELMDLKPGQILTGSLQLTHRPGIWALLASINGGSTYLVWDSTSDIEDALRLIDKYQVTIFSASLPMLGQLGNKGISLKNKYNLASLQQIITSGSKIVHEDLPKSIVKEFKLQSLRQCFGMTESGWVFLLERSLAKAGNYLTVGHVVPGSEVAILDRGTMQPVGPDVRGELAVRGPQVFPGYMDGERFVYNRKDFLNDDWFRTGDQARYDAQELVFIEGRYKELMIFANNIRAFPNEIETILSEHPAIECACVVNMGQNNGFDVARGFVTLKQNCQVTEKELIDFVSERFVGVMMDGGIKILDKFPRLHSGKVDKFALKEMVFDS</sequence>
<dbReference type="InterPro" id="IPR020845">
    <property type="entry name" value="AMP-binding_CS"/>
</dbReference>
<dbReference type="Pfam" id="PF00501">
    <property type="entry name" value="AMP-binding"/>
    <property type="match status" value="1"/>
</dbReference>
<dbReference type="InterPro" id="IPR050237">
    <property type="entry name" value="ATP-dep_AMP-bd_enzyme"/>
</dbReference>
<dbReference type="EMBL" id="GGYP01002192">
    <property type="protein sequence ID" value="MDE46963.1"/>
    <property type="molecule type" value="Transcribed_RNA"/>
</dbReference>
<protein>
    <submittedName>
        <fullName evidence="3">Putative 4-coumarate--CoA ligase 2</fullName>
    </submittedName>
</protein>
<dbReference type="InterPro" id="IPR000873">
    <property type="entry name" value="AMP-dep_synth/lig_dom"/>
</dbReference>
<dbReference type="PANTHER" id="PTHR43767">
    <property type="entry name" value="LONG-CHAIN-FATTY-ACID--COA LIGASE"/>
    <property type="match status" value="1"/>
</dbReference>
<dbReference type="PANTHER" id="PTHR43767:SF1">
    <property type="entry name" value="NONRIBOSOMAL PEPTIDE SYNTHASE PES1 (EUROFUNG)-RELATED"/>
    <property type="match status" value="1"/>
</dbReference>
<accession>A0A6G1SAJ5</accession>
<feature type="domain" description="AMP-dependent synthetase/ligase" evidence="1">
    <location>
        <begin position="28"/>
        <end position="411"/>
    </location>
</feature>
<dbReference type="InterPro" id="IPR045851">
    <property type="entry name" value="AMP-bd_C_sf"/>
</dbReference>
<evidence type="ECO:0000313" key="3">
    <source>
        <dbReference type="EMBL" id="MDE46963.1"/>
    </source>
</evidence>
<feature type="domain" description="AMP-binding enzyme C-terminal" evidence="2">
    <location>
        <begin position="466"/>
        <end position="541"/>
    </location>
</feature>
<reference evidence="3" key="1">
    <citation type="submission" date="2018-10" db="EMBL/GenBank/DDBJ databases">
        <title>Transcriptome assembly of Aceria tosichella (Wheat curl mite) Type 2.</title>
        <authorList>
            <person name="Scully E.D."/>
            <person name="Geib S.M."/>
            <person name="Palmer N.A."/>
            <person name="Gupta A.K."/>
            <person name="Sarath G."/>
            <person name="Tatineni S."/>
        </authorList>
    </citation>
    <scope>NUCLEOTIDE SEQUENCE</scope>
    <source>
        <strain evidence="3">LincolnNE</strain>
    </source>
</reference>
<dbReference type="Gene3D" id="3.40.50.12780">
    <property type="entry name" value="N-terminal domain of ligase-like"/>
    <property type="match status" value="1"/>
</dbReference>
<gene>
    <name evidence="3" type="primary">4cl2</name>
    <name evidence="3" type="ORF">g.20965</name>
</gene>
<dbReference type="GO" id="GO:0016878">
    <property type="term" value="F:acid-thiol ligase activity"/>
    <property type="evidence" value="ECO:0007669"/>
    <property type="project" value="UniProtKB-ARBA"/>
</dbReference>
<dbReference type="Pfam" id="PF13193">
    <property type="entry name" value="AMP-binding_C"/>
    <property type="match status" value="1"/>
</dbReference>
<dbReference type="Gene3D" id="3.30.300.30">
    <property type="match status" value="1"/>
</dbReference>
<proteinExistence type="predicted"/>
<dbReference type="PROSITE" id="PS00455">
    <property type="entry name" value="AMP_BINDING"/>
    <property type="match status" value="1"/>
</dbReference>
<dbReference type="AlphaFoldDB" id="A0A6G1SAJ5"/>